<dbReference type="InterPro" id="IPR050707">
    <property type="entry name" value="HTH_MetabolicPath_Reg"/>
</dbReference>
<reference evidence="7" key="2">
    <citation type="submission" date="2014-11" db="EMBL/GenBank/DDBJ databases">
        <title>Draft genome sequence of Hydrogenophaga intermedia S1.</title>
        <authorList>
            <person name="Gan H.M."/>
            <person name="Chew T.H."/>
            <person name="Stolz A."/>
        </authorList>
    </citation>
    <scope>NUCLEOTIDE SEQUENCE [LARGE SCALE GENOMIC DNA]</scope>
    <source>
        <strain evidence="7">S1</strain>
    </source>
</reference>
<dbReference type="PROSITE" id="PS51077">
    <property type="entry name" value="HTH_ICLR"/>
    <property type="match status" value="1"/>
</dbReference>
<proteinExistence type="predicted"/>
<dbReference type="AlphaFoldDB" id="A0A1L1P996"/>
<feature type="domain" description="IclR-ED" evidence="5">
    <location>
        <begin position="68"/>
        <end position="253"/>
    </location>
</feature>
<reference evidence="7" key="1">
    <citation type="submission" date="2014-02" db="EMBL/GenBank/DDBJ databases">
        <authorList>
            <person name="Gan H."/>
        </authorList>
    </citation>
    <scope>NUCLEOTIDE SEQUENCE [LARGE SCALE GENOMIC DNA]</scope>
    <source>
        <strain evidence="7">S1</strain>
    </source>
</reference>
<dbReference type="PANTHER" id="PTHR30136:SF35">
    <property type="entry name" value="HTH-TYPE TRANSCRIPTIONAL REGULATOR RV1719"/>
    <property type="match status" value="1"/>
</dbReference>
<evidence type="ECO:0000313" key="7">
    <source>
        <dbReference type="Proteomes" id="UP000028878"/>
    </source>
</evidence>
<keyword evidence="1" id="KW-0805">Transcription regulation</keyword>
<keyword evidence="2" id="KW-0238">DNA-binding</keyword>
<dbReference type="RefSeq" id="WP_009519120.1">
    <property type="nucleotide sequence ID" value="NZ_CCAE010000004.1"/>
</dbReference>
<dbReference type="Gene3D" id="1.10.10.10">
    <property type="entry name" value="Winged helix-like DNA-binding domain superfamily/Winged helix DNA-binding domain"/>
    <property type="match status" value="1"/>
</dbReference>
<dbReference type="Gene3D" id="3.30.450.40">
    <property type="match status" value="1"/>
</dbReference>
<evidence type="ECO:0000259" key="4">
    <source>
        <dbReference type="PROSITE" id="PS51077"/>
    </source>
</evidence>
<evidence type="ECO:0000256" key="3">
    <source>
        <dbReference type="ARBA" id="ARBA00023163"/>
    </source>
</evidence>
<dbReference type="GO" id="GO:0045892">
    <property type="term" value="P:negative regulation of DNA-templated transcription"/>
    <property type="evidence" value="ECO:0007669"/>
    <property type="project" value="TreeGrafter"/>
</dbReference>
<dbReference type="GO" id="GO:0003700">
    <property type="term" value="F:DNA-binding transcription factor activity"/>
    <property type="evidence" value="ECO:0007669"/>
    <property type="project" value="TreeGrafter"/>
</dbReference>
<evidence type="ECO:0000256" key="1">
    <source>
        <dbReference type="ARBA" id="ARBA00023015"/>
    </source>
</evidence>
<dbReference type="InterPro" id="IPR036390">
    <property type="entry name" value="WH_DNA-bd_sf"/>
</dbReference>
<dbReference type="InterPro" id="IPR029016">
    <property type="entry name" value="GAF-like_dom_sf"/>
</dbReference>
<dbReference type="InterPro" id="IPR005471">
    <property type="entry name" value="Tscrpt_reg_IclR_N"/>
</dbReference>
<protein>
    <submittedName>
        <fullName evidence="6">Regulatory protein iclr</fullName>
    </submittedName>
</protein>
<dbReference type="SUPFAM" id="SSF55781">
    <property type="entry name" value="GAF domain-like"/>
    <property type="match status" value="1"/>
</dbReference>
<sequence length="260" mass="28650">MPASVKSAQRVVEVFEFFAQRRAPATLSQVASALDYPSSSTFALLNTLRDLGYLDYEREQRTYVPTVRAALLGLWVNDALLADGTVVRLMYQLRDETECTVTLGIQSGFQVQYIHVVKGGPAAGVTQVVAGVTRPLLRSAVGQVILALKPRAELRALVTRINAEDKSAPPVRFNELLAKLDECRERGYAYSEGVATPGSGTIAMLLAAPRHQPPMVLGLATRIPTLRTNRARYRDALLQVVKAHREHMELLPQTFSAPRR</sequence>
<name>A0A1L1P996_HYDIT</name>
<evidence type="ECO:0000313" key="6">
    <source>
        <dbReference type="EMBL" id="CDN86402.1"/>
    </source>
</evidence>
<dbReference type="PROSITE" id="PS51078">
    <property type="entry name" value="ICLR_ED"/>
    <property type="match status" value="1"/>
</dbReference>
<evidence type="ECO:0000256" key="2">
    <source>
        <dbReference type="ARBA" id="ARBA00023125"/>
    </source>
</evidence>
<dbReference type="Pfam" id="PF09339">
    <property type="entry name" value="HTH_IclR"/>
    <property type="match status" value="1"/>
</dbReference>
<gene>
    <name evidence="6" type="ORF">BN948_00803</name>
</gene>
<dbReference type="GO" id="GO:0003677">
    <property type="term" value="F:DNA binding"/>
    <property type="evidence" value="ECO:0007669"/>
    <property type="project" value="UniProtKB-KW"/>
</dbReference>
<dbReference type="Pfam" id="PF01614">
    <property type="entry name" value="IclR_C"/>
    <property type="match status" value="1"/>
</dbReference>
<dbReference type="Proteomes" id="UP000028878">
    <property type="component" value="Unassembled WGS sequence"/>
</dbReference>
<dbReference type="SUPFAM" id="SSF46785">
    <property type="entry name" value="Winged helix' DNA-binding domain"/>
    <property type="match status" value="1"/>
</dbReference>
<keyword evidence="3" id="KW-0804">Transcription</keyword>
<organism evidence="6 7">
    <name type="scientific">Hydrogenophaga intermedia</name>
    <dbReference type="NCBI Taxonomy" id="65786"/>
    <lineage>
        <taxon>Bacteria</taxon>
        <taxon>Pseudomonadati</taxon>
        <taxon>Pseudomonadota</taxon>
        <taxon>Betaproteobacteria</taxon>
        <taxon>Burkholderiales</taxon>
        <taxon>Comamonadaceae</taxon>
        <taxon>Hydrogenophaga</taxon>
    </lineage>
</organism>
<feature type="domain" description="HTH iclR-type" evidence="4">
    <location>
        <begin position="5"/>
        <end position="67"/>
    </location>
</feature>
<dbReference type="PANTHER" id="PTHR30136">
    <property type="entry name" value="HELIX-TURN-HELIX TRANSCRIPTIONAL REGULATOR, ICLR FAMILY"/>
    <property type="match status" value="1"/>
</dbReference>
<accession>A0A1L1P996</accession>
<keyword evidence="7" id="KW-1185">Reference proteome</keyword>
<evidence type="ECO:0000259" key="5">
    <source>
        <dbReference type="PROSITE" id="PS51078"/>
    </source>
</evidence>
<dbReference type="InterPro" id="IPR036388">
    <property type="entry name" value="WH-like_DNA-bd_sf"/>
</dbReference>
<dbReference type="EMBL" id="CCAE010000004">
    <property type="protein sequence ID" value="CDN86402.1"/>
    <property type="molecule type" value="Genomic_DNA"/>
</dbReference>
<dbReference type="InterPro" id="IPR014757">
    <property type="entry name" value="Tscrpt_reg_IclR_C"/>
</dbReference>